<dbReference type="EMBL" id="FUEG01000015">
    <property type="protein sequence ID" value="SJL11836.1"/>
    <property type="molecule type" value="Genomic_DNA"/>
</dbReference>
<dbReference type="SMART" id="SM00320">
    <property type="entry name" value="WD40"/>
    <property type="match status" value="3"/>
</dbReference>
<dbReference type="Pfam" id="PF00400">
    <property type="entry name" value="WD40"/>
    <property type="match status" value="3"/>
</dbReference>
<gene>
    <name evidence="4" type="ORF">ARMOST_15247</name>
</gene>
<dbReference type="PANTHER" id="PTHR10971">
    <property type="entry name" value="MRNA EXPORT FACTOR AND BUB3"/>
    <property type="match status" value="1"/>
</dbReference>
<dbReference type="AlphaFoldDB" id="A0A284RSV2"/>
<evidence type="ECO:0000313" key="4">
    <source>
        <dbReference type="EMBL" id="SJL11836.1"/>
    </source>
</evidence>
<dbReference type="InterPro" id="IPR036322">
    <property type="entry name" value="WD40_repeat_dom_sf"/>
</dbReference>
<evidence type="ECO:0000256" key="1">
    <source>
        <dbReference type="ARBA" id="ARBA00022574"/>
    </source>
</evidence>
<evidence type="ECO:0000256" key="3">
    <source>
        <dbReference type="PROSITE-ProRule" id="PRU00221"/>
    </source>
</evidence>
<feature type="repeat" description="WD" evidence="3">
    <location>
        <begin position="92"/>
        <end position="135"/>
    </location>
</feature>
<evidence type="ECO:0000256" key="2">
    <source>
        <dbReference type="ARBA" id="ARBA00022737"/>
    </source>
</evidence>
<dbReference type="OrthoDB" id="2615105at2759"/>
<accession>A0A284RSV2</accession>
<dbReference type="Proteomes" id="UP000219338">
    <property type="component" value="Unassembled WGS sequence"/>
</dbReference>
<feature type="repeat" description="WD" evidence="3">
    <location>
        <begin position="51"/>
        <end position="92"/>
    </location>
</feature>
<keyword evidence="1 3" id="KW-0853">WD repeat</keyword>
<keyword evidence="2" id="KW-0677">Repeat</keyword>
<dbReference type="PROSITE" id="PS50082">
    <property type="entry name" value="WD_REPEATS_2"/>
    <property type="match status" value="2"/>
</dbReference>
<proteinExistence type="predicted"/>
<dbReference type="InterPro" id="IPR015943">
    <property type="entry name" value="WD40/YVTN_repeat-like_dom_sf"/>
</dbReference>
<dbReference type="InterPro" id="IPR001680">
    <property type="entry name" value="WD40_rpt"/>
</dbReference>
<reference evidence="5" key="1">
    <citation type="journal article" date="2017" name="Nat. Ecol. Evol.">
        <title>Genome expansion and lineage-specific genetic innovations in the forest pathogenic fungi Armillaria.</title>
        <authorList>
            <person name="Sipos G."/>
            <person name="Prasanna A.N."/>
            <person name="Walter M.C."/>
            <person name="O'Connor E."/>
            <person name="Balint B."/>
            <person name="Krizsan K."/>
            <person name="Kiss B."/>
            <person name="Hess J."/>
            <person name="Varga T."/>
            <person name="Slot J."/>
            <person name="Riley R."/>
            <person name="Boka B."/>
            <person name="Rigling D."/>
            <person name="Barry K."/>
            <person name="Lee J."/>
            <person name="Mihaltcheva S."/>
            <person name="LaButti K."/>
            <person name="Lipzen A."/>
            <person name="Waldron R."/>
            <person name="Moloney N.M."/>
            <person name="Sperisen C."/>
            <person name="Kredics L."/>
            <person name="Vagvoelgyi C."/>
            <person name="Patrignani A."/>
            <person name="Fitzpatrick D."/>
            <person name="Nagy I."/>
            <person name="Doyle S."/>
            <person name="Anderson J.B."/>
            <person name="Grigoriev I.V."/>
            <person name="Gueldener U."/>
            <person name="Muensterkoetter M."/>
            <person name="Nagy L.G."/>
        </authorList>
    </citation>
    <scope>NUCLEOTIDE SEQUENCE [LARGE SCALE GENOMIC DNA]</scope>
    <source>
        <strain evidence="5">C18/9</strain>
    </source>
</reference>
<organism evidence="4 5">
    <name type="scientific">Armillaria ostoyae</name>
    <name type="common">Armillaria root rot fungus</name>
    <dbReference type="NCBI Taxonomy" id="47428"/>
    <lineage>
        <taxon>Eukaryota</taxon>
        <taxon>Fungi</taxon>
        <taxon>Dikarya</taxon>
        <taxon>Basidiomycota</taxon>
        <taxon>Agaricomycotina</taxon>
        <taxon>Agaricomycetes</taxon>
        <taxon>Agaricomycetidae</taxon>
        <taxon>Agaricales</taxon>
        <taxon>Marasmiineae</taxon>
        <taxon>Physalacriaceae</taxon>
        <taxon>Armillaria</taxon>
    </lineage>
</organism>
<dbReference type="SUPFAM" id="SSF50978">
    <property type="entry name" value="WD40 repeat-like"/>
    <property type="match status" value="1"/>
</dbReference>
<name>A0A284RSV2_ARMOS</name>
<dbReference type="STRING" id="47428.A0A284RSV2"/>
<protein>
    <submittedName>
        <fullName evidence="4">Uncharacterized protein</fullName>
    </submittedName>
</protein>
<sequence length="181" mass="19950">MNDQEVLHPFSDSISSIHFSSQHDYLVAGSWDGTVAVYGIDSIMGSKLEATYNHRGPVLSVGWSEDGSKVVSGGADNVALILDAESGRVNQFAQHEKPIKVIGAFENSCQNIFVTRSWDKTVKLWDARTEGPVATTLIPERCYALDVQYPYIVLGMASPQLQTFDLRRSTSELKVCSPPRE</sequence>
<evidence type="ECO:0000313" key="5">
    <source>
        <dbReference type="Proteomes" id="UP000219338"/>
    </source>
</evidence>
<keyword evidence="5" id="KW-1185">Reference proteome</keyword>
<dbReference type="Gene3D" id="2.130.10.10">
    <property type="entry name" value="YVTN repeat-like/Quinoprotein amine dehydrogenase"/>
    <property type="match status" value="1"/>
</dbReference>